<feature type="chain" id="PRO_5029769932" evidence="1">
    <location>
        <begin position="20"/>
        <end position="134"/>
    </location>
</feature>
<dbReference type="RefSeq" id="WP_155036014.1">
    <property type="nucleotide sequence ID" value="NZ_JBHTIG010000042.1"/>
</dbReference>
<name>A0A7K1GNQ6_9FLAO</name>
<protein>
    <submittedName>
        <fullName evidence="2">Uncharacterized protein</fullName>
    </submittedName>
</protein>
<evidence type="ECO:0000313" key="2">
    <source>
        <dbReference type="EMBL" id="MTH30023.1"/>
    </source>
</evidence>
<dbReference type="EMBL" id="WMJY01000018">
    <property type="protein sequence ID" value="MTH30023.1"/>
    <property type="molecule type" value="Genomic_DNA"/>
</dbReference>
<keyword evidence="1" id="KW-0732">Signal</keyword>
<feature type="signal peptide" evidence="1">
    <location>
        <begin position="1"/>
        <end position="19"/>
    </location>
</feature>
<keyword evidence="3" id="KW-1185">Reference proteome</keyword>
<organism evidence="2 3">
    <name type="scientific">Myroides pelagicus</name>
    <dbReference type="NCBI Taxonomy" id="270914"/>
    <lineage>
        <taxon>Bacteria</taxon>
        <taxon>Pseudomonadati</taxon>
        <taxon>Bacteroidota</taxon>
        <taxon>Flavobacteriia</taxon>
        <taxon>Flavobacteriales</taxon>
        <taxon>Flavobacteriaceae</taxon>
        <taxon>Myroides</taxon>
    </lineage>
</organism>
<reference evidence="2 3" key="1">
    <citation type="journal article" date="2006" name="Int. J. Syst. Evol. Microbiol.">
        <title>Myroides pelagicus sp. nov., isolated from seawater in Thailand.</title>
        <authorList>
            <person name="Yoon J."/>
            <person name="Maneerat S."/>
            <person name="Kawai F."/>
            <person name="Yokota A."/>
        </authorList>
    </citation>
    <scope>NUCLEOTIDE SEQUENCE [LARGE SCALE GENOMIC DNA]</scope>
    <source>
        <strain evidence="2 3">SM1T</strain>
    </source>
</reference>
<comment type="caution">
    <text evidence="2">The sequence shown here is derived from an EMBL/GenBank/DDBJ whole genome shotgun (WGS) entry which is preliminary data.</text>
</comment>
<evidence type="ECO:0000313" key="3">
    <source>
        <dbReference type="Proteomes" id="UP000488936"/>
    </source>
</evidence>
<accession>A0A7K1GNQ6</accession>
<proteinExistence type="predicted"/>
<dbReference type="AlphaFoldDB" id="A0A7K1GNQ6"/>
<gene>
    <name evidence="2" type="ORF">GJV77_08890</name>
</gene>
<dbReference type="Proteomes" id="UP000488936">
    <property type="component" value="Unassembled WGS sequence"/>
</dbReference>
<dbReference type="OrthoDB" id="1447880at2"/>
<evidence type="ECO:0000256" key="1">
    <source>
        <dbReference type="SAM" id="SignalP"/>
    </source>
</evidence>
<sequence>MKKLIVLFLLGGLTLTSCSSDDNNGPTEQSKIEFNALNINDKAPGATVIATGKNLEPEKIDQYQILFSKAIETGEKTTRSIPLPDPSYETVKATIYHVDKTFVEFSIPQSAASGDVIFVDGKFNIRMTTYQPNK</sequence>
<dbReference type="PROSITE" id="PS51257">
    <property type="entry name" value="PROKAR_LIPOPROTEIN"/>
    <property type="match status" value="1"/>
</dbReference>